<dbReference type="RefSeq" id="WP_005810794.1">
    <property type="nucleotide sequence ID" value="NZ_CAXSXC010000019.1"/>
</dbReference>
<dbReference type="AlphaFoldDB" id="A0A081TW33"/>
<gene>
    <name evidence="4" type="ORF">DW228_13145</name>
    <name evidence="3" type="ORF">IA74_005575</name>
</gene>
<evidence type="ECO:0000313" key="5">
    <source>
        <dbReference type="Proteomes" id="UP000028294"/>
    </source>
</evidence>
<dbReference type="InterPro" id="IPR038143">
    <property type="entry name" value="NigD-like_C_dom_sf"/>
</dbReference>
<evidence type="ECO:0000313" key="3">
    <source>
        <dbReference type="EMBL" id="QCQ35607.1"/>
    </source>
</evidence>
<dbReference type="InterPro" id="IPR038179">
    <property type="entry name" value="NigD-like_N_sf"/>
</dbReference>
<feature type="domain" description="NigD-like C-terminal" evidence="2">
    <location>
        <begin position="116"/>
        <end position="222"/>
    </location>
</feature>
<evidence type="ECO:0000259" key="1">
    <source>
        <dbReference type="Pfam" id="PF12667"/>
    </source>
</evidence>
<proteinExistence type="predicted"/>
<protein>
    <recommendedName>
        <fullName evidence="7">NigD-like protein</fullName>
    </recommendedName>
</protein>
<dbReference type="EMBL" id="QRJE01000020">
    <property type="protein sequence ID" value="RHH10025.1"/>
    <property type="molecule type" value="Genomic_DNA"/>
</dbReference>
<dbReference type="Pfam" id="PF12667">
    <property type="entry name" value="NigD_N"/>
    <property type="match status" value="1"/>
</dbReference>
<evidence type="ECO:0000313" key="6">
    <source>
        <dbReference type="Proteomes" id="UP000266644"/>
    </source>
</evidence>
<dbReference type="InterPro" id="IPR035376">
    <property type="entry name" value="NigD_C"/>
</dbReference>
<dbReference type="Proteomes" id="UP000028294">
    <property type="component" value="Chromosome"/>
</dbReference>
<dbReference type="Pfam" id="PF17415">
    <property type="entry name" value="NigD_C"/>
    <property type="match status" value="1"/>
</dbReference>
<dbReference type="PROSITE" id="PS51257">
    <property type="entry name" value="PROKAR_LIPOPROTEIN"/>
    <property type="match status" value="1"/>
</dbReference>
<organism evidence="4 6">
    <name type="scientific">Bacteroides fragilis</name>
    <dbReference type="NCBI Taxonomy" id="817"/>
    <lineage>
        <taxon>Bacteria</taxon>
        <taxon>Pseudomonadati</taxon>
        <taxon>Bacteroidota</taxon>
        <taxon>Bacteroidia</taxon>
        <taxon>Bacteroidales</taxon>
        <taxon>Bacteroidaceae</taxon>
        <taxon>Bacteroides</taxon>
    </lineage>
</organism>
<name>A0A081TW33_BACFG</name>
<dbReference type="EMBL" id="CP036553">
    <property type="protein sequence ID" value="QCQ35607.1"/>
    <property type="molecule type" value="Genomic_DNA"/>
</dbReference>
<reference evidence="3 5" key="2">
    <citation type="submission" date="2019-03" db="EMBL/GenBank/DDBJ databases">
        <title>Complete genome assembly of MDR B. fragilis.</title>
        <authorList>
            <person name="Sydenham T.V."/>
            <person name="Hasman H."/>
            <person name="Justesen U.S."/>
        </authorList>
    </citation>
    <scope>NUCLEOTIDE SEQUENCE [LARGE SCALE GENOMIC DNA]</scope>
    <source>
        <strain evidence="3 5">DCMOUH0067B</strain>
    </source>
</reference>
<feature type="domain" description="NigD-like N-terminal OB" evidence="1">
    <location>
        <begin position="40"/>
        <end position="97"/>
    </location>
</feature>
<dbReference type="Gene3D" id="2.60.40.2370">
    <property type="entry name" value="NigD-like, C-terminal beta sandwich domain"/>
    <property type="match status" value="1"/>
</dbReference>
<sequence>MRIWVLHIARLVLLSAFLISCNEEEGASYPPVKLEFLTAEAGADGTLQTLVTDKGERLVVAEDRTRTELFPNGSSRVVSNYEVISSAGGQKEVRIYALANTVSPAPVPAAEFGNGLKLDPVDVLSIWMGRDFLNMTLSIKAQSEKHRFHFIEESVVRDAVTGRLTVRLMLYHDNGGDMEAYTKRAYVSVPLGRYAASAAEPAMIYFSLHTYDGKVKTYQFEYVPSH</sequence>
<evidence type="ECO:0008006" key="7">
    <source>
        <dbReference type="Google" id="ProtNLM"/>
    </source>
</evidence>
<dbReference type="Proteomes" id="UP000266644">
    <property type="component" value="Unassembled WGS sequence"/>
</dbReference>
<dbReference type="Gene3D" id="2.40.50.500">
    <property type="entry name" value="NigD-like N-terminal OB domain"/>
    <property type="match status" value="1"/>
</dbReference>
<reference evidence="4 6" key="1">
    <citation type="submission" date="2018-08" db="EMBL/GenBank/DDBJ databases">
        <title>A genome reference for cultivated species of the human gut microbiota.</title>
        <authorList>
            <person name="Zou Y."/>
            <person name="Xue W."/>
            <person name="Luo G."/>
        </authorList>
    </citation>
    <scope>NUCLEOTIDE SEQUENCE [LARGE SCALE GENOMIC DNA]</scope>
    <source>
        <strain evidence="4 6">AM18-6</strain>
    </source>
</reference>
<accession>A0A081TW33</accession>
<dbReference type="InterPro" id="IPR024299">
    <property type="entry name" value="NigD-like_OB_dom"/>
</dbReference>
<evidence type="ECO:0000313" key="4">
    <source>
        <dbReference type="EMBL" id="RHH10025.1"/>
    </source>
</evidence>
<evidence type="ECO:0000259" key="2">
    <source>
        <dbReference type="Pfam" id="PF17415"/>
    </source>
</evidence>